<accession>A0A6M3M5K7</accession>
<sequence>MTIKYVKADQMDLANLVKILMYGSSGSGKTWGAAMASLDPARVLIAITETQGLLQVRQANPQATVVHLRNLGEWGELVKDLHKPCKGCRTETTVGDTLVHKLGPGCPKCKGSGYAGRSLYDTIVVDGITDLQRFVKTAVEGDKKRPSGNNKLRMGVLAMDDWQVVANYMQRLLIAFRDLPYHVVVTAISEEIINQDQGEIKARPFLQGNATRSTIGQFFNVICHLQSRRAQEGESDVELVREAVFAAPGNDILCKANPALKARESVEVGRWIEQIINYTPQAQTVASETEEG</sequence>
<dbReference type="AlphaFoldDB" id="A0A6M3M5K7"/>
<name>A0A6M3M5K7_9ZZZZ</name>
<gene>
    <name evidence="1" type="ORF">MM171A00145_0020</name>
</gene>
<protein>
    <submittedName>
        <fullName evidence="1">Putative ATPase domain containing protein</fullName>
    </submittedName>
</protein>
<reference evidence="1" key="1">
    <citation type="submission" date="2020-03" db="EMBL/GenBank/DDBJ databases">
        <title>The deep terrestrial virosphere.</title>
        <authorList>
            <person name="Holmfeldt K."/>
            <person name="Nilsson E."/>
            <person name="Simone D."/>
            <person name="Lopez-Fernandez M."/>
            <person name="Wu X."/>
            <person name="de Brujin I."/>
            <person name="Lundin D."/>
            <person name="Andersson A."/>
            <person name="Bertilsson S."/>
            <person name="Dopson M."/>
        </authorList>
    </citation>
    <scope>NUCLEOTIDE SEQUENCE</scope>
    <source>
        <strain evidence="1">MM171A00145</strain>
    </source>
</reference>
<dbReference type="Pfam" id="PF13479">
    <property type="entry name" value="AAA_24"/>
    <property type="match status" value="1"/>
</dbReference>
<dbReference type="EMBL" id="MT143705">
    <property type="protein sequence ID" value="QJB01083.1"/>
    <property type="molecule type" value="Genomic_DNA"/>
</dbReference>
<proteinExistence type="predicted"/>
<evidence type="ECO:0000313" key="1">
    <source>
        <dbReference type="EMBL" id="QJB01083.1"/>
    </source>
</evidence>
<organism evidence="1">
    <name type="scientific">viral metagenome</name>
    <dbReference type="NCBI Taxonomy" id="1070528"/>
    <lineage>
        <taxon>unclassified sequences</taxon>
        <taxon>metagenomes</taxon>
        <taxon>organismal metagenomes</taxon>
    </lineage>
</organism>